<evidence type="ECO:0000313" key="5">
    <source>
        <dbReference type="Proteomes" id="UP000600171"/>
    </source>
</evidence>
<sequence>MPLSQSSTHDAIRAKIEDKRKARKEATHLALQEAAERIAIESGRSALTTKALVKEAGVSERTIFNHFANIDRVLLSCLSTRLSELFTVENFPLGLSAQELPAACSDFLLGMIESPETDRALEQFVQLAATFIDGEDLEETIGKEILETLAQQAWLLCDFIEKNYPELSYDQWFSMAVYINNAVMGIAMGLARYVHYRGEGNLTAPTVVSTSEIKENIVFAIKKVGEGLPVL</sequence>
<dbReference type="InterPro" id="IPR009057">
    <property type="entry name" value="Homeodomain-like_sf"/>
</dbReference>
<dbReference type="Pfam" id="PF00440">
    <property type="entry name" value="TetR_N"/>
    <property type="match status" value="1"/>
</dbReference>
<dbReference type="AlphaFoldDB" id="A0A917MUL2"/>
<dbReference type="EMBL" id="BMDC01000001">
    <property type="protein sequence ID" value="GGH61377.1"/>
    <property type="molecule type" value="Genomic_DNA"/>
</dbReference>
<evidence type="ECO:0000313" key="4">
    <source>
        <dbReference type="EMBL" id="GGH61377.1"/>
    </source>
</evidence>
<feature type="domain" description="HTH tetR-type" evidence="3">
    <location>
        <begin position="25"/>
        <end position="85"/>
    </location>
</feature>
<name>A0A917MUL2_9MICC</name>
<accession>A0A917MUL2</accession>
<proteinExistence type="predicted"/>
<evidence type="ECO:0000256" key="2">
    <source>
        <dbReference type="PROSITE-ProRule" id="PRU00335"/>
    </source>
</evidence>
<dbReference type="SUPFAM" id="SSF46689">
    <property type="entry name" value="Homeodomain-like"/>
    <property type="match status" value="1"/>
</dbReference>
<comment type="caution">
    <text evidence="4">The sequence shown here is derived from an EMBL/GenBank/DDBJ whole genome shotgun (WGS) entry which is preliminary data.</text>
</comment>
<keyword evidence="1 2" id="KW-0238">DNA-binding</keyword>
<dbReference type="GO" id="GO:0003677">
    <property type="term" value="F:DNA binding"/>
    <property type="evidence" value="ECO:0007669"/>
    <property type="project" value="UniProtKB-UniRule"/>
</dbReference>
<dbReference type="PROSITE" id="PS50977">
    <property type="entry name" value="HTH_TETR_2"/>
    <property type="match status" value="1"/>
</dbReference>
<feature type="DNA-binding region" description="H-T-H motif" evidence="2">
    <location>
        <begin position="48"/>
        <end position="67"/>
    </location>
</feature>
<evidence type="ECO:0000256" key="1">
    <source>
        <dbReference type="ARBA" id="ARBA00023125"/>
    </source>
</evidence>
<keyword evidence="5" id="KW-1185">Reference proteome</keyword>
<protein>
    <recommendedName>
        <fullName evidence="3">HTH tetR-type domain-containing protein</fullName>
    </recommendedName>
</protein>
<dbReference type="RefSeq" id="WP_188359229.1">
    <property type="nucleotide sequence ID" value="NZ_BMDC01000001.1"/>
</dbReference>
<dbReference type="Proteomes" id="UP000600171">
    <property type="component" value="Unassembled WGS sequence"/>
</dbReference>
<dbReference type="Gene3D" id="1.10.357.10">
    <property type="entry name" value="Tetracycline Repressor, domain 2"/>
    <property type="match status" value="1"/>
</dbReference>
<gene>
    <name evidence="4" type="ORF">GCM10007359_10480</name>
</gene>
<dbReference type="InterPro" id="IPR001647">
    <property type="entry name" value="HTH_TetR"/>
</dbReference>
<evidence type="ECO:0000259" key="3">
    <source>
        <dbReference type="PROSITE" id="PS50977"/>
    </source>
</evidence>
<reference evidence="4 5" key="1">
    <citation type="journal article" date="2014" name="Int. J. Syst. Evol. Microbiol.">
        <title>Complete genome sequence of Corynebacterium casei LMG S-19264T (=DSM 44701T), isolated from a smear-ripened cheese.</title>
        <authorList>
            <consortium name="US DOE Joint Genome Institute (JGI-PGF)"/>
            <person name="Walter F."/>
            <person name="Albersmeier A."/>
            <person name="Kalinowski J."/>
            <person name="Ruckert C."/>
        </authorList>
    </citation>
    <scope>NUCLEOTIDE SEQUENCE [LARGE SCALE GENOMIC DNA]</scope>
    <source>
        <strain evidence="4 5">CCM 8669</strain>
    </source>
</reference>
<organism evidence="4 5">
    <name type="scientific">Rothia aerolata</name>
    <dbReference type="NCBI Taxonomy" id="1812262"/>
    <lineage>
        <taxon>Bacteria</taxon>
        <taxon>Bacillati</taxon>
        <taxon>Actinomycetota</taxon>
        <taxon>Actinomycetes</taxon>
        <taxon>Micrococcales</taxon>
        <taxon>Micrococcaceae</taxon>
        <taxon>Rothia</taxon>
    </lineage>
</organism>